<proteinExistence type="predicted"/>
<evidence type="ECO:0000256" key="1">
    <source>
        <dbReference type="SAM" id="Phobius"/>
    </source>
</evidence>
<dbReference type="Pfam" id="PF04536">
    <property type="entry name" value="TPM_phosphatase"/>
    <property type="match status" value="1"/>
</dbReference>
<keyword evidence="1" id="KW-1133">Transmembrane helix</keyword>
<evidence type="ECO:0000313" key="4">
    <source>
        <dbReference type="Proteomes" id="UP000646426"/>
    </source>
</evidence>
<dbReference type="Gene3D" id="3.10.310.50">
    <property type="match status" value="1"/>
</dbReference>
<keyword evidence="1" id="KW-0812">Transmembrane</keyword>
<keyword evidence="4" id="KW-1185">Reference proteome</keyword>
<comment type="caution">
    <text evidence="3">The sequence shown here is derived from an EMBL/GenBank/DDBJ whole genome shotgun (WGS) entry which is preliminary data.</text>
</comment>
<evidence type="ECO:0000313" key="3">
    <source>
        <dbReference type="EMBL" id="GHA89936.1"/>
    </source>
</evidence>
<dbReference type="InterPro" id="IPR007621">
    <property type="entry name" value="TPM_dom"/>
</dbReference>
<dbReference type="AlphaFoldDB" id="A0A918T4M5"/>
<gene>
    <name evidence="3" type="ORF">GCM10007067_29770</name>
</gene>
<feature type="domain" description="TPM" evidence="2">
    <location>
        <begin position="50"/>
        <end position="172"/>
    </location>
</feature>
<name>A0A918T4M5_9GAMM</name>
<sequence length="320" mass="32339">MQFVARSASRTHTWWARAAFACWALLVLAWMPLAARAQALAPIPPLDSPVVDTTGTLDAAARARLVAQAQALHQRKGSQLQVLVVPTTQPEDIAQYAVRAFDQWKIGRKEVDDGVLVVAALRDRRVRIEVGYGLEGAIPDATAARVIQEYIVPRFREGDIAGGLADGTAVLARLIDGEALPAPMASHAPSAPARSGDGGGGGLFALFAAFIAAQVARAMFGGAPRPLRGLLGAGVGGGIAWLLSSMLFVGVIGALLGALLGFAGRPAGRFARHRGYGGLGGMPIIIGGGGGFGGGGGGFGGGGWSGGGGMSGGGGASGSW</sequence>
<accession>A0A918T4M5</accession>
<reference evidence="3" key="2">
    <citation type="submission" date="2020-09" db="EMBL/GenBank/DDBJ databases">
        <authorList>
            <person name="Sun Q."/>
            <person name="Kim S."/>
        </authorList>
    </citation>
    <scope>NUCLEOTIDE SEQUENCE</scope>
    <source>
        <strain evidence="3">KCTC 23077</strain>
    </source>
</reference>
<keyword evidence="1" id="KW-0472">Membrane</keyword>
<dbReference type="PANTHER" id="PTHR30373">
    <property type="entry name" value="UPF0603 PROTEIN YGCG"/>
    <property type="match status" value="1"/>
</dbReference>
<dbReference type="PANTHER" id="PTHR30373:SF2">
    <property type="entry name" value="UPF0603 PROTEIN YGCG"/>
    <property type="match status" value="1"/>
</dbReference>
<dbReference type="Proteomes" id="UP000646426">
    <property type="component" value="Unassembled WGS sequence"/>
</dbReference>
<evidence type="ECO:0000259" key="2">
    <source>
        <dbReference type="Pfam" id="PF04536"/>
    </source>
</evidence>
<organism evidence="3 4">
    <name type="scientific">Cognatilysobacter bugurensis</name>
    <dbReference type="NCBI Taxonomy" id="543356"/>
    <lineage>
        <taxon>Bacteria</taxon>
        <taxon>Pseudomonadati</taxon>
        <taxon>Pseudomonadota</taxon>
        <taxon>Gammaproteobacteria</taxon>
        <taxon>Lysobacterales</taxon>
        <taxon>Lysobacteraceae</taxon>
        <taxon>Cognatilysobacter</taxon>
    </lineage>
</organism>
<feature type="transmembrane region" description="Helical" evidence="1">
    <location>
        <begin position="239"/>
        <end position="264"/>
    </location>
</feature>
<protein>
    <recommendedName>
        <fullName evidence="2">TPM domain-containing protein</fullName>
    </recommendedName>
</protein>
<reference evidence="3" key="1">
    <citation type="journal article" date="2014" name="Int. J. Syst. Evol. Microbiol.">
        <title>Complete genome sequence of Corynebacterium casei LMG S-19264T (=DSM 44701T), isolated from a smear-ripened cheese.</title>
        <authorList>
            <consortium name="US DOE Joint Genome Institute (JGI-PGF)"/>
            <person name="Walter F."/>
            <person name="Albersmeier A."/>
            <person name="Kalinowski J."/>
            <person name="Ruckert C."/>
        </authorList>
    </citation>
    <scope>NUCLEOTIDE SEQUENCE</scope>
    <source>
        <strain evidence="3">KCTC 23077</strain>
    </source>
</reference>
<dbReference type="EMBL" id="BMYD01000007">
    <property type="protein sequence ID" value="GHA89936.1"/>
    <property type="molecule type" value="Genomic_DNA"/>
</dbReference>